<dbReference type="InterPro" id="IPR024163">
    <property type="entry name" value="Aerotolerance_reg_N"/>
</dbReference>
<name>A0A917BA02_9ACTN</name>
<dbReference type="SMART" id="SM00327">
    <property type="entry name" value="VWA"/>
    <property type="match status" value="1"/>
</dbReference>
<dbReference type="PANTHER" id="PTHR37947">
    <property type="entry name" value="BLL2462 PROTEIN"/>
    <property type="match status" value="1"/>
</dbReference>
<evidence type="ECO:0000313" key="3">
    <source>
        <dbReference type="EMBL" id="GGF33046.1"/>
    </source>
</evidence>
<reference evidence="3" key="1">
    <citation type="journal article" date="2014" name="Int. J. Syst. Evol. Microbiol.">
        <title>Complete genome sequence of Corynebacterium casei LMG S-19264T (=DSM 44701T), isolated from a smear-ripened cheese.</title>
        <authorList>
            <consortium name="US DOE Joint Genome Institute (JGI-PGF)"/>
            <person name="Walter F."/>
            <person name="Albersmeier A."/>
            <person name="Kalinowski J."/>
            <person name="Ruckert C."/>
        </authorList>
    </citation>
    <scope>NUCLEOTIDE SEQUENCE</scope>
    <source>
        <strain evidence="3">CGMCC 1.16067</strain>
    </source>
</reference>
<protein>
    <submittedName>
        <fullName evidence="3">Membrane protein</fullName>
    </submittedName>
</protein>
<feature type="transmembrane region" description="Helical" evidence="1">
    <location>
        <begin position="6"/>
        <end position="26"/>
    </location>
</feature>
<evidence type="ECO:0000313" key="4">
    <source>
        <dbReference type="Proteomes" id="UP000649179"/>
    </source>
</evidence>
<gene>
    <name evidence="3" type="ORF">GCM10011519_03160</name>
</gene>
<evidence type="ECO:0000256" key="1">
    <source>
        <dbReference type="SAM" id="Phobius"/>
    </source>
</evidence>
<dbReference type="AlphaFoldDB" id="A0A917BA02"/>
<keyword evidence="4" id="KW-1185">Reference proteome</keyword>
<dbReference type="SUPFAM" id="SSF53300">
    <property type="entry name" value="vWA-like"/>
    <property type="match status" value="1"/>
</dbReference>
<keyword evidence="1" id="KW-1133">Transmembrane helix</keyword>
<dbReference type="Proteomes" id="UP000649179">
    <property type="component" value="Unassembled WGS sequence"/>
</dbReference>
<accession>A0A917BA02</accession>
<dbReference type="RefSeq" id="WP_188777621.1">
    <property type="nucleotide sequence ID" value="NZ_BMKQ01000001.1"/>
</dbReference>
<feature type="transmembrane region" description="Helical" evidence="1">
    <location>
        <begin position="290"/>
        <end position="311"/>
    </location>
</feature>
<sequence length="314" mass="33342">MSLASPVWLWLLVPVAVLAALYLLSLKRRSAYAVRFATLPMLERLVPRRAAWRRHLPAALLLVAFAALSVAAARPQADVRVPRERATVMVAIDVSLSMKATDVSPSRLSAARDAAKRFIDQLPDTFNVGVVEFAGTATVLAPPRPDKDAALDAVGALQLQEGTAIGEGVYSSLDQITALQRREGAKVPGRIVLLSDGTTTMGRANAGAAQQAAEDDVPVSTIAYGTQNGVVDVEGQQVPVPVDPPSLAQLAQATDGTAYTADTASRLDQVYDDIGDSIGYRTAERDVTPWFVAAGLLLAMVAAGLSLRWFARFP</sequence>
<dbReference type="EMBL" id="BMKQ01000001">
    <property type="protein sequence ID" value="GGF33046.1"/>
    <property type="molecule type" value="Genomic_DNA"/>
</dbReference>
<dbReference type="InterPro" id="IPR002035">
    <property type="entry name" value="VWF_A"/>
</dbReference>
<evidence type="ECO:0000259" key="2">
    <source>
        <dbReference type="PROSITE" id="PS50234"/>
    </source>
</evidence>
<dbReference type="Pfam" id="PF07584">
    <property type="entry name" value="BatA"/>
    <property type="match status" value="1"/>
</dbReference>
<reference evidence="3" key="2">
    <citation type="submission" date="2020-09" db="EMBL/GenBank/DDBJ databases">
        <authorList>
            <person name="Sun Q."/>
            <person name="Zhou Y."/>
        </authorList>
    </citation>
    <scope>NUCLEOTIDE SEQUENCE</scope>
    <source>
        <strain evidence="3">CGMCC 1.16067</strain>
    </source>
</reference>
<dbReference type="PROSITE" id="PS50234">
    <property type="entry name" value="VWFA"/>
    <property type="match status" value="1"/>
</dbReference>
<organism evidence="3 4">
    <name type="scientific">Marmoricola endophyticus</name>
    <dbReference type="NCBI Taxonomy" id="2040280"/>
    <lineage>
        <taxon>Bacteria</taxon>
        <taxon>Bacillati</taxon>
        <taxon>Actinomycetota</taxon>
        <taxon>Actinomycetes</taxon>
        <taxon>Propionibacteriales</taxon>
        <taxon>Nocardioidaceae</taxon>
        <taxon>Marmoricola</taxon>
    </lineage>
</organism>
<dbReference type="PANTHER" id="PTHR37947:SF1">
    <property type="entry name" value="BLL2462 PROTEIN"/>
    <property type="match status" value="1"/>
</dbReference>
<feature type="domain" description="VWFA" evidence="2">
    <location>
        <begin position="87"/>
        <end position="274"/>
    </location>
</feature>
<comment type="caution">
    <text evidence="3">The sequence shown here is derived from an EMBL/GenBank/DDBJ whole genome shotgun (WGS) entry which is preliminary data.</text>
</comment>
<keyword evidence="1" id="KW-0812">Transmembrane</keyword>
<dbReference type="Pfam" id="PF13519">
    <property type="entry name" value="VWA_2"/>
    <property type="match status" value="1"/>
</dbReference>
<dbReference type="Gene3D" id="3.40.50.410">
    <property type="entry name" value="von Willebrand factor, type A domain"/>
    <property type="match status" value="1"/>
</dbReference>
<keyword evidence="1" id="KW-0472">Membrane</keyword>
<proteinExistence type="predicted"/>
<dbReference type="InterPro" id="IPR036465">
    <property type="entry name" value="vWFA_dom_sf"/>
</dbReference>